<accession>A0A443K0U8</accession>
<dbReference type="AlphaFoldDB" id="A0A443K0U8"/>
<dbReference type="InterPro" id="IPR022243">
    <property type="entry name" value="DUF3768"/>
</dbReference>
<dbReference type="RefSeq" id="WP_128233966.1">
    <property type="nucleotide sequence ID" value="NZ_SAUY01000046.1"/>
</dbReference>
<organism evidence="1 2">
    <name type="scientific">Paenirhodobacter populi</name>
    <dbReference type="NCBI Taxonomy" id="2306993"/>
    <lineage>
        <taxon>Bacteria</taxon>
        <taxon>Pseudomonadati</taxon>
        <taxon>Pseudomonadota</taxon>
        <taxon>Alphaproteobacteria</taxon>
        <taxon>Rhodobacterales</taxon>
        <taxon>Rhodobacter group</taxon>
        <taxon>Paenirhodobacter</taxon>
    </lineage>
</organism>
<name>A0A443K0U8_9RHOB</name>
<reference evidence="1 2" key="1">
    <citation type="submission" date="2019-01" db="EMBL/GenBank/DDBJ databases">
        <title>Sinorhodobacter populi sp. nov. isolated from the symptomatic bark tissue of Populus euramericana canker.</title>
        <authorList>
            <person name="Xu G."/>
        </authorList>
    </citation>
    <scope>NUCLEOTIDE SEQUENCE [LARGE SCALE GENOMIC DNA]</scope>
    <source>
        <strain evidence="1 2">07D10-4-3</strain>
    </source>
</reference>
<reference evidence="1 2" key="2">
    <citation type="submission" date="2019-01" db="EMBL/GenBank/DDBJ databases">
        <authorList>
            <person name="Li Y."/>
        </authorList>
    </citation>
    <scope>NUCLEOTIDE SEQUENCE [LARGE SCALE GENOMIC DNA]</scope>
    <source>
        <strain evidence="1 2">07D10-4-3</strain>
    </source>
</reference>
<sequence>MARFQCLTCNAVETVTASEPQSCARCGGPVFDLDRYMTTRAEAAIIGAQNDAFRKALAPVEWQGQTLRGRVVVTRGIRDMGPDFVQAALATTREDENFVDDHCRYGARSFGMPEVMHEGDAFRIYWKIDLYENDGLMGPEVESDPSQTIRVLTLCLPDEY</sequence>
<gene>
    <name evidence="1" type="ORF">D2T29_20660</name>
</gene>
<protein>
    <submittedName>
        <fullName evidence="1">DUF3768 domain-containing protein</fullName>
    </submittedName>
</protein>
<proteinExistence type="predicted"/>
<evidence type="ECO:0000313" key="1">
    <source>
        <dbReference type="EMBL" id="RWR26374.1"/>
    </source>
</evidence>
<dbReference type="Proteomes" id="UP000284451">
    <property type="component" value="Unassembled WGS sequence"/>
</dbReference>
<dbReference type="EMBL" id="SAUY01000046">
    <property type="protein sequence ID" value="RWR26374.1"/>
    <property type="molecule type" value="Genomic_DNA"/>
</dbReference>
<dbReference type="Pfam" id="PF12599">
    <property type="entry name" value="DUF3768"/>
    <property type="match status" value="1"/>
</dbReference>
<evidence type="ECO:0000313" key="2">
    <source>
        <dbReference type="Proteomes" id="UP000284451"/>
    </source>
</evidence>
<comment type="caution">
    <text evidence="1">The sequence shown here is derived from an EMBL/GenBank/DDBJ whole genome shotgun (WGS) entry which is preliminary data.</text>
</comment>